<dbReference type="InterPro" id="IPR050409">
    <property type="entry name" value="E3_ubiq-protein_ligase"/>
</dbReference>
<dbReference type="CDD" id="cd00078">
    <property type="entry name" value="HECTc"/>
    <property type="match status" value="1"/>
</dbReference>
<evidence type="ECO:0000256" key="13">
    <source>
        <dbReference type="ARBA" id="ARBA00023136"/>
    </source>
</evidence>
<keyword evidence="14" id="KW-0131">Cell cycle</keyword>
<gene>
    <name evidence="23" type="ORF">SPHA_79762</name>
</gene>
<keyword evidence="23" id="KW-0012">Acyltransferase</keyword>
<dbReference type="PROSITE" id="PS50237">
    <property type="entry name" value="HECT"/>
    <property type="match status" value="1"/>
</dbReference>
<dbReference type="OrthoDB" id="8068875at2759"/>
<evidence type="ECO:0000256" key="16">
    <source>
        <dbReference type="ARBA" id="ARBA00040370"/>
    </source>
</evidence>
<evidence type="ECO:0000256" key="1">
    <source>
        <dbReference type="ARBA" id="ARBA00000885"/>
    </source>
</evidence>
<organism evidence="23 24">
    <name type="scientific">Acanthosepion pharaonis</name>
    <name type="common">Pharaoh cuttlefish</name>
    <name type="synonym">Sepia pharaonis</name>
    <dbReference type="NCBI Taxonomy" id="158019"/>
    <lineage>
        <taxon>Eukaryota</taxon>
        <taxon>Metazoa</taxon>
        <taxon>Spiralia</taxon>
        <taxon>Lophotrochozoa</taxon>
        <taxon>Mollusca</taxon>
        <taxon>Cephalopoda</taxon>
        <taxon>Coleoidea</taxon>
        <taxon>Decapodiformes</taxon>
        <taxon>Sepiida</taxon>
        <taxon>Sepiina</taxon>
        <taxon>Sepiidae</taxon>
        <taxon>Acanthosepion</taxon>
    </lineage>
</organism>
<dbReference type="GO" id="GO:0005783">
    <property type="term" value="C:endoplasmic reticulum"/>
    <property type="evidence" value="ECO:0007669"/>
    <property type="project" value="UniProtKB-SubCell"/>
</dbReference>
<feature type="repeat" description="ANK" evidence="19">
    <location>
        <begin position="168"/>
        <end position="200"/>
    </location>
</feature>
<feature type="repeat" description="ANK" evidence="19">
    <location>
        <begin position="102"/>
        <end position="134"/>
    </location>
</feature>
<evidence type="ECO:0000259" key="22">
    <source>
        <dbReference type="PROSITE" id="PS50237"/>
    </source>
</evidence>
<feature type="repeat" description="ANK" evidence="19">
    <location>
        <begin position="234"/>
        <end position="266"/>
    </location>
</feature>
<keyword evidence="8" id="KW-0677">Repeat</keyword>
<sequence>MICPDENGKRLVCDVSVISHLLFTEELPSLTNMPRRGRKEREMEFLQNLANSLKSARTVELPSDDRSAFYMLMTMVVANQHKSVTDLLQNSKFDVNYTCGRTQRNLLHIAANCGSYECLSLLVKKGAAVNAQDVSGCTPLHLAARNGKRKCLNKLLEYKADVNIRNNEGLTTIHWLAVNGRTELLHDLLLHVNDVDIEDSQGQTAIHVACQNGHKSTVVCLLDNGADINRPNHYGSTPLHFACSHGQRDTAAILLQRGAKFMSDKNGKTPLDVSVEGGYAETCVLLLSSIPRLFDSLIMMAQREDVKEKMLFRVLSHLCQNQTEEKSDRLLIGLAEQAFSIGQKLLSVSSSLEPEVHCLLRCVTFLCKLYRQVYSLKTKVNTSSALNNVSPIPAKACKIFQPLEVLWKLLDDWLNLLEEEFKNFNNSENGKITNMEAIHASEINPEPQHMLEPNPFLTVNTEQSEKNKSADVSSVWEMESKMSLPSNLPGDQTSARATVENKGQTKSQNVETKKLGVHSWDGLQGTGQEIITATVPRICAVIQAFYQCCTCFSPQPITSPRFIEFVSQHNNVLKSLVARNPKVIFDHFHFLLECPELMSQFLHIIKSQPFSARQEWFYENLHPEDYDNDMFHSPTSQESLVIDRNRLFDSSCEELNKASPSKLKKNISIKFEGEEGMGLGVVREWFDILSKEILNPDYGLFTQSADGCTFQPNSNSSINPDHLNYFHFAGQMLGLALYHRQLLNVYFTRSFYKHILGIPVTYKDVASIDPEYAKNLQWLLDHDINNLGLDLTFSVETDVFGVLQEIDLKPGGSKLIVTNSNKHEYVQLVTELRMTKAIQRQIDSFLSGFHEYIPQSLVQMFNEYDLELMLSGLPTIDLEDWKTHTEYSSYMDTSPVIEWFWDVVSEMTSPERVLLLQFVTGSSRVPYGGFANLNGVGSTQKFSISHVKYSPQALPTASTCINLFKLPEYPTREELKDRLLVAIHCGSQGYGVA</sequence>
<evidence type="ECO:0000256" key="11">
    <source>
        <dbReference type="ARBA" id="ARBA00023034"/>
    </source>
</evidence>
<dbReference type="Pfam" id="PF12796">
    <property type="entry name" value="Ank_2"/>
    <property type="match status" value="1"/>
</dbReference>
<dbReference type="PROSITE" id="PS50297">
    <property type="entry name" value="ANK_REP_REGION"/>
    <property type="match status" value="4"/>
</dbReference>
<comment type="subcellular location">
    <subcellularLocation>
        <location evidence="3">Cytoplasm</location>
    </subcellularLocation>
    <subcellularLocation>
        <location evidence="2">Endoplasmic reticulum</location>
    </subcellularLocation>
    <subcellularLocation>
        <location evidence="15">Golgi apparatus</location>
        <location evidence="15">Golgi stack membrane</location>
    </subcellularLocation>
</comment>
<evidence type="ECO:0000256" key="9">
    <source>
        <dbReference type="ARBA" id="ARBA00022786"/>
    </source>
</evidence>
<dbReference type="PANTHER" id="PTHR11254">
    <property type="entry name" value="HECT DOMAIN UBIQUITIN-PROTEIN LIGASE"/>
    <property type="match status" value="1"/>
</dbReference>
<dbReference type="Gene3D" id="3.30.2160.10">
    <property type="entry name" value="Hect, E3 ligase catalytic domain"/>
    <property type="match status" value="1"/>
</dbReference>
<dbReference type="GO" id="GO:0061630">
    <property type="term" value="F:ubiquitin protein ligase activity"/>
    <property type="evidence" value="ECO:0007669"/>
    <property type="project" value="UniProtKB-EC"/>
</dbReference>
<dbReference type="FunFam" id="3.90.1750.10:FF:000079">
    <property type="entry name" value="E3 ubiquitin-protein ligase"/>
    <property type="match status" value="1"/>
</dbReference>
<dbReference type="GO" id="GO:0032580">
    <property type="term" value="C:Golgi cisterna membrane"/>
    <property type="evidence" value="ECO:0007669"/>
    <property type="project" value="UniProtKB-SubCell"/>
</dbReference>
<dbReference type="Gene3D" id="1.25.40.20">
    <property type="entry name" value="Ankyrin repeat-containing domain"/>
    <property type="match status" value="2"/>
</dbReference>
<keyword evidence="7 23" id="KW-0808">Transferase</keyword>
<evidence type="ECO:0000256" key="21">
    <source>
        <dbReference type="SAM" id="MobiDB-lite"/>
    </source>
</evidence>
<feature type="repeat" description="ANK" evidence="19">
    <location>
        <begin position="201"/>
        <end position="233"/>
    </location>
</feature>
<comment type="pathway">
    <text evidence="4">Protein modification; protein ubiquitination.</text>
</comment>
<dbReference type="GO" id="GO:0000139">
    <property type="term" value="C:Golgi membrane"/>
    <property type="evidence" value="ECO:0007669"/>
    <property type="project" value="TreeGrafter"/>
</dbReference>
<evidence type="ECO:0000256" key="4">
    <source>
        <dbReference type="ARBA" id="ARBA00004906"/>
    </source>
</evidence>
<dbReference type="GO" id="GO:0006511">
    <property type="term" value="P:ubiquitin-dependent protein catabolic process"/>
    <property type="evidence" value="ECO:0007669"/>
    <property type="project" value="TreeGrafter"/>
</dbReference>
<dbReference type="SMART" id="SM00119">
    <property type="entry name" value="HECTc"/>
    <property type="match status" value="1"/>
</dbReference>
<protein>
    <recommendedName>
        <fullName evidence="16">E3 ubiquitin-protein ligase HACE1</fullName>
        <ecNumber evidence="5">2.3.2.26</ecNumber>
    </recommendedName>
    <alternativeName>
        <fullName evidence="18">HECT domain and ankyrin repeat-containing E3 ubiquitin-protein ligase 1</fullName>
    </alternativeName>
    <alternativeName>
        <fullName evidence="17">HECT-type E3 ubiquitin transferase HACE1</fullName>
    </alternativeName>
</protein>
<evidence type="ECO:0000313" key="23">
    <source>
        <dbReference type="EMBL" id="CAE1330443.1"/>
    </source>
</evidence>
<dbReference type="EC" id="2.3.2.26" evidence="5"/>
<evidence type="ECO:0000256" key="20">
    <source>
        <dbReference type="PROSITE-ProRule" id="PRU00104"/>
    </source>
</evidence>
<evidence type="ECO:0000256" key="3">
    <source>
        <dbReference type="ARBA" id="ARBA00004496"/>
    </source>
</evidence>
<evidence type="ECO:0000256" key="18">
    <source>
        <dbReference type="ARBA" id="ARBA00042378"/>
    </source>
</evidence>
<dbReference type="Proteomes" id="UP000597762">
    <property type="component" value="Unassembled WGS sequence"/>
</dbReference>
<proteinExistence type="predicted"/>
<dbReference type="Pfam" id="PF00632">
    <property type="entry name" value="HECT"/>
    <property type="match status" value="1"/>
</dbReference>
<evidence type="ECO:0000256" key="12">
    <source>
        <dbReference type="ARBA" id="ARBA00023043"/>
    </source>
</evidence>
<dbReference type="FunFam" id="3.30.2410.10:FF:000009">
    <property type="entry name" value="Probable E3 ubiquitin-protein ligase HECTD2"/>
    <property type="match status" value="1"/>
</dbReference>
<keyword evidence="11" id="KW-0333">Golgi apparatus</keyword>
<dbReference type="GO" id="GO:0005634">
    <property type="term" value="C:nucleus"/>
    <property type="evidence" value="ECO:0007669"/>
    <property type="project" value="TreeGrafter"/>
</dbReference>
<evidence type="ECO:0000256" key="5">
    <source>
        <dbReference type="ARBA" id="ARBA00012485"/>
    </source>
</evidence>
<reference evidence="23" key="1">
    <citation type="submission" date="2021-01" db="EMBL/GenBank/DDBJ databases">
        <authorList>
            <person name="Li R."/>
            <person name="Bekaert M."/>
        </authorList>
    </citation>
    <scope>NUCLEOTIDE SEQUENCE</scope>
    <source>
        <strain evidence="23">Farmed</strain>
    </source>
</reference>
<dbReference type="FunFam" id="3.30.2160.10:FF:000001">
    <property type="entry name" value="E3 ubiquitin-protein ligase NEDD4-like"/>
    <property type="match status" value="1"/>
</dbReference>
<feature type="repeat" description="ANK" evidence="19">
    <location>
        <begin position="135"/>
        <end position="167"/>
    </location>
</feature>
<evidence type="ECO:0000256" key="17">
    <source>
        <dbReference type="ARBA" id="ARBA00041409"/>
    </source>
</evidence>
<comment type="caution">
    <text evidence="23">The sequence shown here is derived from an EMBL/GenBank/DDBJ whole genome shotgun (WGS) entry which is preliminary data.</text>
</comment>
<dbReference type="InterPro" id="IPR000569">
    <property type="entry name" value="HECT_dom"/>
</dbReference>
<dbReference type="PANTHER" id="PTHR11254:SF363">
    <property type="entry name" value="E3 UBIQUITIN-PROTEIN LIGASE HACE1"/>
    <property type="match status" value="1"/>
</dbReference>
<keyword evidence="13" id="KW-0472">Membrane</keyword>
<evidence type="ECO:0000256" key="6">
    <source>
        <dbReference type="ARBA" id="ARBA00022490"/>
    </source>
</evidence>
<evidence type="ECO:0000256" key="7">
    <source>
        <dbReference type="ARBA" id="ARBA00022679"/>
    </source>
</evidence>
<keyword evidence="10" id="KW-0256">Endoplasmic reticulum</keyword>
<evidence type="ECO:0000256" key="8">
    <source>
        <dbReference type="ARBA" id="ARBA00022737"/>
    </source>
</evidence>
<feature type="domain" description="HECT" evidence="22">
    <location>
        <begin position="659"/>
        <end position="993"/>
    </location>
</feature>
<dbReference type="FunFam" id="1.25.40.20:FF:000054">
    <property type="entry name" value="E3 ubiquitin-protein ligase HACE1 isoform X1"/>
    <property type="match status" value="1"/>
</dbReference>
<dbReference type="GO" id="GO:0061025">
    <property type="term" value="P:membrane fusion"/>
    <property type="evidence" value="ECO:0007669"/>
    <property type="project" value="TreeGrafter"/>
</dbReference>
<evidence type="ECO:0000256" key="10">
    <source>
        <dbReference type="ARBA" id="ARBA00022824"/>
    </source>
</evidence>
<dbReference type="SUPFAM" id="SSF56204">
    <property type="entry name" value="Hect, E3 ligase catalytic domain"/>
    <property type="match status" value="1"/>
</dbReference>
<dbReference type="Gene3D" id="3.90.1750.10">
    <property type="entry name" value="Hect, E3 ligase catalytic domains"/>
    <property type="match status" value="1"/>
</dbReference>
<dbReference type="Gene3D" id="3.30.2410.10">
    <property type="entry name" value="Hect, E3 ligase catalytic domain"/>
    <property type="match status" value="1"/>
</dbReference>
<dbReference type="SUPFAM" id="SSF48403">
    <property type="entry name" value="Ankyrin repeat"/>
    <property type="match status" value="1"/>
</dbReference>
<dbReference type="AlphaFoldDB" id="A0A812EPC1"/>
<dbReference type="InterPro" id="IPR036770">
    <property type="entry name" value="Ankyrin_rpt-contain_sf"/>
</dbReference>
<feature type="compositionally biased region" description="Polar residues" evidence="21">
    <location>
        <begin position="483"/>
        <end position="510"/>
    </location>
</feature>
<dbReference type="GO" id="GO:0007030">
    <property type="term" value="P:Golgi organization"/>
    <property type="evidence" value="ECO:0007669"/>
    <property type="project" value="TreeGrafter"/>
</dbReference>
<keyword evidence="9 20" id="KW-0833">Ubl conjugation pathway</keyword>
<dbReference type="InterPro" id="IPR035983">
    <property type="entry name" value="Hect_E3_ubiquitin_ligase"/>
</dbReference>
<dbReference type="InterPro" id="IPR002110">
    <property type="entry name" value="Ankyrin_rpt"/>
</dbReference>
<name>A0A812EPC1_ACAPH</name>
<keyword evidence="24" id="KW-1185">Reference proteome</keyword>
<accession>A0A812EPC1</accession>
<keyword evidence="12 19" id="KW-0040">ANK repeat</keyword>
<dbReference type="PRINTS" id="PR01415">
    <property type="entry name" value="ANKYRIN"/>
</dbReference>
<evidence type="ECO:0000256" key="14">
    <source>
        <dbReference type="ARBA" id="ARBA00023306"/>
    </source>
</evidence>
<evidence type="ECO:0000313" key="24">
    <source>
        <dbReference type="Proteomes" id="UP000597762"/>
    </source>
</evidence>
<evidence type="ECO:0000256" key="15">
    <source>
        <dbReference type="ARBA" id="ARBA00037859"/>
    </source>
</evidence>
<dbReference type="SMART" id="SM00248">
    <property type="entry name" value="ANK"/>
    <property type="match status" value="7"/>
</dbReference>
<feature type="region of interest" description="Disordered" evidence="21">
    <location>
        <begin position="483"/>
        <end position="511"/>
    </location>
</feature>
<evidence type="ECO:0000256" key="19">
    <source>
        <dbReference type="PROSITE-ProRule" id="PRU00023"/>
    </source>
</evidence>
<keyword evidence="6" id="KW-0963">Cytoplasm</keyword>
<comment type="catalytic activity">
    <reaction evidence="1">
        <text>S-ubiquitinyl-[E2 ubiquitin-conjugating enzyme]-L-cysteine + [acceptor protein]-L-lysine = [E2 ubiquitin-conjugating enzyme]-L-cysteine + N(6)-ubiquitinyl-[acceptor protein]-L-lysine.</text>
        <dbReference type="EC" id="2.3.2.26"/>
    </reaction>
</comment>
<evidence type="ECO:0000256" key="2">
    <source>
        <dbReference type="ARBA" id="ARBA00004240"/>
    </source>
</evidence>
<dbReference type="EMBL" id="CAHIKZ030005576">
    <property type="protein sequence ID" value="CAE1330443.1"/>
    <property type="molecule type" value="Genomic_DNA"/>
</dbReference>
<feature type="active site" description="Glycyl thioester intermediate" evidence="20">
    <location>
        <position position="960"/>
    </location>
</feature>
<dbReference type="GO" id="GO:0000209">
    <property type="term" value="P:protein polyubiquitination"/>
    <property type="evidence" value="ECO:0007669"/>
    <property type="project" value="TreeGrafter"/>
</dbReference>
<dbReference type="PROSITE" id="PS50088">
    <property type="entry name" value="ANK_REPEAT"/>
    <property type="match status" value="5"/>
</dbReference>
<dbReference type="Pfam" id="PF13637">
    <property type="entry name" value="Ank_4"/>
    <property type="match status" value="1"/>
</dbReference>